<organism evidence="4 5">
    <name type="scientific">Iris pallida</name>
    <name type="common">Sweet iris</name>
    <dbReference type="NCBI Taxonomy" id="29817"/>
    <lineage>
        <taxon>Eukaryota</taxon>
        <taxon>Viridiplantae</taxon>
        <taxon>Streptophyta</taxon>
        <taxon>Embryophyta</taxon>
        <taxon>Tracheophyta</taxon>
        <taxon>Spermatophyta</taxon>
        <taxon>Magnoliopsida</taxon>
        <taxon>Liliopsida</taxon>
        <taxon>Asparagales</taxon>
        <taxon>Iridaceae</taxon>
        <taxon>Iridoideae</taxon>
        <taxon>Irideae</taxon>
        <taxon>Iris</taxon>
    </lineage>
</organism>
<evidence type="ECO:0000259" key="3">
    <source>
        <dbReference type="Pfam" id="PF04783"/>
    </source>
</evidence>
<dbReference type="InterPro" id="IPR006867">
    <property type="entry name" value="DUF632"/>
</dbReference>
<dbReference type="Pfam" id="PF04782">
    <property type="entry name" value="DUF632"/>
    <property type="match status" value="1"/>
</dbReference>
<dbReference type="PANTHER" id="PTHR21450:SF41">
    <property type="entry name" value="RNA POLYMERASE SUBUNIT BETA, PUTATIVE (DUF630 AND DUF632)-RELATED"/>
    <property type="match status" value="1"/>
</dbReference>
<dbReference type="InterPro" id="IPR006868">
    <property type="entry name" value="DUF630"/>
</dbReference>
<feature type="region of interest" description="Disordered" evidence="1">
    <location>
        <begin position="274"/>
        <end position="296"/>
    </location>
</feature>
<feature type="compositionally biased region" description="Pro residues" evidence="1">
    <location>
        <begin position="212"/>
        <end position="221"/>
    </location>
</feature>
<feature type="region of interest" description="Disordered" evidence="1">
    <location>
        <begin position="193"/>
        <end position="227"/>
    </location>
</feature>
<accession>A0AAX6GND3</accession>
<dbReference type="Proteomes" id="UP001140949">
    <property type="component" value="Unassembled WGS sequence"/>
</dbReference>
<evidence type="ECO:0000313" key="4">
    <source>
        <dbReference type="EMBL" id="KAJ6829817.1"/>
    </source>
</evidence>
<dbReference type="AlphaFoldDB" id="A0AAX6GND3"/>
<evidence type="ECO:0000259" key="2">
    <source>
        <dbReference type="Pfam" id="PF04782"/>
    </source>
</evidence>
<feature type="region of interest" description="Disordered" evidence="1">
    <location>
        <begin position="61"/>
        <end position="129"/>
    </location>
</feature>
<feature type="compositionally biased region" description="Low complexity" evidence="1">
    <location>
        <begin position="279"/>
        <end position="291"/>
    </location>
</feature>
<keyword evidence="5" id="KW-1185">Reference proteome</keyword>
<reference evidence="4" key="1">
    <citation type="journal article" date="2023" name="GigaByte">
        <title>Genome assembly of the bearded iris, Iris pallida Lam.</title>
        <authorList>
            <person name="Bruccoleri R.E."/>
            <person name="Oakeley E.J."/>
            <person name="Faust A.M.E."/>
            <person name="Altorfer M."/>
            <person name="Dessus-Babus S."/>
            <person name="Burckhardt D."/>
            <person name="Oertli M."/>
            <person name="Naumann U."/>
            <person name="Petersen F."/>
            <person name="Wong J."/>
        </authorList>
    </citation>
    <scope>NUCLEOTIDE SEQUENCE</scope>
    <source>
        <strain evidence="4">GSM-AAB239-AS_SAM_17_03QT</strain>
    </source>
</reference>
<dbReference type="Pfam" id="PF04783">
    <property type="entry name" value="DUF630"/>
    <property type="match status" value="1"/>
</dbReference>
<dbReference type="EMBL" id="JANAVB010018196">
    <property type="protein sequence ID" value="KAJ6829817.1"/>
    <property type="molecule type" value="Genomic_DNA"/>
</dbReference>
<reference evidence="4" key="2">
    <citation type="submission" date="2023-04" db="EMBL/GenBank/DDBJ databases">
        <authorList>
            <person name="Bruccoleri R.E."/>
            <person name="Oakeley E.J."/>
            <person name="Faust A.-M."/>
            <person name="Dessus-Babus S."/>
            <person name="Altorfer M."/>
            <person name="Burckhardt D."/>
            <person name="Oertli M."/>
            <person name="Naumann U."/>
            <person name="Petersen F."/>
            <person name="Wong J."/>
        </authorList>
    </citation>
    <scope>NUCLEOTIDE SEQUENCE</scope>
    <source>
        <strain evidence="4">GSM-AAB239-AS_SAM_17_03QT</strain>
        <tissue evidence="4">Leaf</tissue>
    </source>
</reference>
<proteinExistence type="predicted"/>
<sequence length="752" mass="83640">MGCSGSKQLEELEAVSLCRARTNLLADAIRHRYALADAHAAYAHSLRSLSSSLRRLILQAGPSSNSSHLPLPPQRKGDPLPPSASDSHIQFHSSDSGTDDDDDDISPLHSDNGDEHHHHHLHRDHDVTETEPVVRLHYARSQPPPSSVAYSHRPPAEAVHFADHPYVDPYGYEYYGSGGGGGFFGSFPPNLPPHASSSSSALPKPAAEAAAAPPPPPPPAPRASTWDFLNPFEANESYYPPYTPSRASNEVRDAEGIPDLEDEEHEVVKAAYGDHKSFPSTSASTSAGGSPVEHLKERVRSAAAVDEADEDVVEKNVMVADQVQQRNAAAAAVMPAAAAAAASPAKQPRRFLDVSEIGDEIVVQGDRAFSSVMEMSGVLEVGKHLYNHHRSAVYKVPAVMTCVMPPSDANGEDFLIFEEDMERSSKNLSSTLHKLYIWENKLHDEVRAEEKMRLLYDRNCKKLKRLDEKGAESHKLDEVQKLVRKLSTKIRIAIQVVNSISTKVNKLRDEELWPQIKELIQGLVRMWKAMLESHRIQCEAISEAKGLDSISSGGRLSETCLDAMMQLELELLRWIGNFSAWINAQKNYVKAINGWLILCLHYEPEVTADGIPPYSPGRVGAPPVFVICNYWSQALDRLPEKEVIDVMQAFATKLRRLWEQHSFGQHQQLMANREMDMWVKAREREAQIMHREVDELNKKLVLVSGQDVLPGQNAELSSLHVNLKQVFEAMENFTANSFKAYEELHMHSEEGL</sequence>
<feature type="domain" description="DUF630" evidence="3">
    <location>
        <begin position="1"/>
        <end position="55"/>
    </location>
</feature>
<gene>
    <name evidence="4" type="ORF">M6B38_355780</name>
</gene>
<protein>
    <submittedName>
        <fullName evidence="4">Uncharacterized protein</fullName>
    </submittedName>
</protein>
<evidence type="ECO:0000313" key="5">
    <source>
        <dbReference type="Proteomes" id="UP001140949"/>
    </source>
</evidence>
<name>A0AAX6GND3_IRIPA</name>
<feature type="compositionally biased region" description="Low complexity" evidence="1">
    <location>
        <begin position="193"/>
        <end position="211"/>
    </location>
</feature>
<comment type="caution">
    <text evidence="4">The sequence shown here is derived from an EMBL/GenBank/DDBJ whole genome shotgun (WGS) entry which is preliminary data.</text>
</comment>
<evidence type="ECO:0000256" key="1">
    <source>
        <dbReference type="SAM" id="MobiDB-lite"/>
    </source>
</evidence>
<feature type="domain" description="DUF632" evidence="2">
    <location>
        <begin position="356"/>
        <end position="655"/>
    </location>
</feature>
<dbReference type="PANTHER" id="PTHR21450">
    <property type="entry name" value="PROTEIN ALTERED PHOSPHATE STARVATION RESPONSE 1"/>
    <property type="match status" value="1"/>
</dbReference>